<comment type="similarity">
    <text evidence="2">Belongs to the CPA3 antiporters (TC 2.A.63) subunit E family.</text>
</comment>
<evidence type="ECO:0000256" key="4">
    <source>
        <dbReference type="ARBA" id="ARBA00022692"/>
    </source>
</evidence>
<name>A0ABP4NHD8_9ACTN</name>
<keyword evidence="4 7" id="KW-0812">Transmembrane</keyword>
<evidence type="ECO:0000256" key="1">
    <source>
        <dbReference type="ARBA" id="ARBA00004651"/>
    </source>
</evidence>
<keyword evidence="3" id="KW-1003">Cell membrane</keyword>
<dbReference type="Pfam" id="PF01899">
    <property type="entry name" value="MNHE"/>
    <property type="match status" value="1"/>
</dbReference>
<evidence type="ECO:0008006" key="10">
    <source>
        <dbReference type="Google" id="ProtNLM"/>
    </source>
</evidence>
<evidence type="ECO:0000256" key="2">
    <source>
        <dbReference type="ARBA" id="ARBA00006228"/>
    </source>
</evidence>
<dbReference type="InterPro" id="IPR002758">
    <property type="entry name" value="Cation_antiport_E"/>
</dbReference>
<evidence type="ECO:0000256" key="3">
    <source>
        <dbReference type="ARBA" id="ARBA00022475"/>
    </source>
</evidence>
<comment type="subcellular location">
    <subcellularLocation>
        <location evidence="1">Cell membrane</location>
        <topology evidence="1">Multi-pass membrane protein</topology>
    </subcellularLocation>
</comment>
<evidence type="ECO:0000256" key="5">
    <source>
        <dbReference type="ARBA" id="ARBA00022989"/>
    </source>
</evidence>
<keyword evidence="6 7" id="KW-0472">Membrane</keyword>
<protein>
    <recommendedName>
        <fullName evidence="10">Na+/H+ antiporter subunit E</fullName>
    </recommendedName>
</protein>
<dbReference type="Proteomes" id="UP001501705">
    <property type="component" value="Unassembled WGS sequence"/>
</dbReference>
<dbReference type="PANTHER" id="PTHR34584:SF1">
    <property type="entry name" value="NA(+)_H(+) ANTIPORTER SUBUNIT E1"/>
    <property type="match status" value="1"/>
</dbReference>
<dbReference type="PANTHER" id="PTHR34584">
    <property type="entry name" value="NA(+)/H(+) ANTIPORTER SUBUNIT E1"/>
    <property type="match status" value="1"/>
</dbReference>
<gene>
    <name evidence="8" type="ORF">GCM10009804_16580</name>
</gene>
<comment type="caution">
    <text evidence="8">The sequence shown here is derived from an EMBL/GenBank/DDBJ whole genome shotgun (WGS) entry which is preliminary data.</text>
</comment>
<feature type="transmembrane region" description="Helical" evidence="7">
    <location>
        <begin position="15"/>
        <end position="41"/>
    </location>
</feature>
<proteinExistence type="inferred from homology"/>
<evidence type="ECO:0000313" key="8">
    <source>
        <dbReference type="EMBL" id="GAA1560480.1"/>
    </source>
</evidence>
<sequence length="152" mass="16878">MWLLLTWSVTVESLLVGLVVSVLGALLLVPLGFPAGPWWFLAPRRLLALLRLAAGTATDVFRANLRLVYQIWTPRMPIRTGIVIVPTRFSDVDRVAATGLLSSLVVDNQVIDVDLKRRELLYHCIVVPAAGHRYETINGPLEGRIERVTNAD</sequence>
<evidence type="ECO:0000256" key="7">
    <source>
        <dbReference type="SAM" id="Phobius"/>
    </source>
</evidence>
<evidence type="ECO:0000256" key="6">
    <source>
        <dbReference type="ARBA" id="ARBA00023136"/>
    </source>
</evidence>
<dbReference type="EMBL" id="BAAAPH010000004">
    <property type="protein sequence ID" value="GAA1560480.1"/>
    <property type="molecule type" value="Genomic_DNA"/>
</dbReference>
<keyword evidence="9" id="KW-1185">Reference proteome</keyword>
<keyword evidence="5 7" id="KW-1133">Transmembrane helix</keyword>
<reference evidence="9" key="1">
    <citation type="journal article" date="2019" name="Int. J. Syst. Evol. Microbiol.">
        <title>The Global Catalogue of Microorganisms (GCM) 10K type strain sequencing project: providing services to taxonomists for standard genome sequencing and annotation.</title>
        <authorList>
            <consortium name="The Broad Institute Genomics Platform"/>
            <consortium name="The Broad Institute Genome Sequencing Center for Infectious Disease"/>
            <person name="Wu L."/>
            <person name="Ma J."/>
        </authorList>
    </citation>
    <scope>NUCLEOTIDE SEQUENCE [LARGE SCALE GENOMIC DNA]</scope>
    <source>
        <strain evidence="9">JCM 15572</strain>
    </source>
</reference>
<accession>A0ABP4NHD8</accession>
<evidence type="ECO:0000313" key="9">
    <source>
        <dbReference type="Proteomes" id="UP001501705"/>
    </source>
</evidence>
<organism evidence="8 9">
    <name type="scientific">Kribbella hippodromi</name>
    <dbReference type="NCBI Taxonomy" id="434347"/>
    <lineage>
        <taxon>Bacteria</taxon>
        <taxon>Bacillati</taxon>
        <taxon>Actinomycetota</taxon>
        <taxon>Actinomycetes</taxon>
        <taxon>Propionibacteriales</taxon>
        <taxon>Kribbellaceae</taxon>
        <taxon>Kribbella</taxon>
    </lineage>
</organism>